<comment type="caution">
    <text evidence="1">The sequence shown here is derived from an EMBL/GenBank/DDBJ whole genome shotgun (WGS) entry which is preliminary data.</text>
</comment>
<evidence type="ECO:0008006" key="3">
    <source>
        <dbReference type="Google" id="ProtNLM"/>
    </source>
</evidence>
<dbReference type="EMBL" id="VMRJ01000008">
    <property type="protein sequence ID" value="TVT36936.1"/>
    <property type="molecule type" value="Genomic_DNA"/>
</dbReference>
<dbReference type="AlphaFoldDB" id="A0A558BKA7"/>
<gene>
    <name evidence="1" type="ORF">FNT36_24000</name>
</gene>
<dbReference type="OrthoDB" id="796761at2"/>
<evidence type="ECO:0000313" key="2">
    <source>
        <dbReference type="Proteomes" id="UP000317624"/>
    </source>
</evidence>
<evidence type="ECO:0000313" key="1">
    <source>
        <dbReference type="EMBL" id="TVT36936.1"/>
    </source>
</evidence>
<organism evidence="1 2">
    <name type="scientific">Hymenobacter setariae</name>
    <dbReference type="NCBI Taxonomy" id="2594794"/>
    <lineage>
        <taxon>Bacteria</taxon>
        <taxon>Pseudomonadati</taxon>
        <taxon>Bacteroidota</taxon>
        <taxon>Cytophagia</taxon>
        <taxon>Cytophagales</taxon>
        <taxon>Hymenobacteraceae</taxon>
        <taxon>Hymenobacter</taxon>
    </lineage>
</organism>
<keyword evidence="2" id="KW-1185">Reference proteome</keyword>
<protein>
    <recommendedName>
        <fullName evidence="3">HEXXH motif domain-containing protein</fullName>
    </recommendedName>
</protein>
<proteinExistence type="predicted"/>
<sequence>MTVSSPAFAHAYLQAPFSIFDKATATTLAQVGWQQLAAGRQIDAAHYSIANCLGTEPARPRLPTQSALTVNDTLLLEEPDFDRLQAFYDEHGLEPLPVAELFTGQVPAKLRRALAVLAEVAPAHACVLALAQSVQVLRQPDPEIDVSYSHPAVPFSIFVTVCEEDSELAALRVAEAVLHETMHLHLTLLESVVDLVQPGSLAVYYSPWREEDRPVRGVLHGLFVFRAVQVFYQALIAQAGCPGEATNFASERLLSIAQEVQLVADFARADGLTAAGRQLAANLLEYRVEASNPRSYAGNQ</sequence>
<name>A0A558BKA7_9BACT</name>
<dbReference type="Proteomes" id="UP000317624">
    <property type="component" value="Unassembled WGS sequence"/>
</dbReference>
<dbReference type="RefSeq" id="WP_144853058.1">
    <property type="nucleotide sequence ID" value="NZ_VMRJ01000008.1"/>
</dbReference>
<dbReference type="NCBIfam" id="TIGR04267">
    <property type="entry name" value="mod_HExxH"/>
    <property type="match status" value="1"/>
</dbReference>
<accession>A0A558BKA7</accession>
<dbReference type="InterPro" id="IPR026337">
    <property type="entry name" value="AKG_HExxH"/>
</dbReference>
<reference evidence="1 2" key="1">
    <citation type="submission" date="2019-07" db="EMBL/GenBank/DDBJ databases">
        <title>Hymenobacter sp. straun FUR1 Genome sequencing and assembly.</title>
        <authorList>
            <person name="Chhetri G."/>
        </authorList>
    </citation>
    <scope>NUCLEOTIDE SEQUENCE [LARGE SCALE GENOMIC DNA]</scope>
    <source>
        <strain evidence="1 2">Fur1</strain>
    </source>
</reference>